<gene>
    <name evidence="2" type="ORF">KDW03_01535</name>
</gene>
<dbReference type="Proteomes" id="UP001056539">
    <property type="component" value="Chromosome"/>
</dbReference>
<proteinExistence type="predicted"/>
<dbReference type="PROSITE" id="PS51257">
    <property type="entry name" value="PROKAR_LIPOPROTEIN"/>
    <property type="match status" value="1"/>
</dbReference>
<name>A0AAX3BE41_9SPIR</name>
<organism evidence="2 3">
    <name type="scientific">Thermospira aquatica</name>
    <dbReference type="NCBI Taxonomy" id="2828656"/>
    <lineage>
        <taxon>Bacteria</taxon>
        <taxon>Pseudomonadati</taxon>
        <taxon>Spirochaetota</taxon>
        <taxon>Spirochaetia</taxon>
        <taxon>Brevinematales</taxon>
        <taxon>Thermospiraceae</taxon>
        <taxon>Thermospira</taxon>
    </lineage>
</organism>
<reference evidence="2" key="1">
    <citation type="submission" date="2021-04" db="EMBL/GenBank/DDBJ databases">
        <authorList>
            <person name="Postec A."/>
        </authorList>
    </citation>
    <scope>NUCLEOTIDE SEQUENCE</scope>
    <source>
        <strain evidence="2">F1F22</strain>
    </source>
</reference>
<sequence length="282" mass="32611">MKRLIVLVFGMVLLVFGCGSKKEELYYPKTHFTKMTLDQADKKVVYLDWGTPLVYAGSMQTNLEESKGKTNEEIYVLVINNNTKDKGWVNLASVVKNPLAKATLLNTSQIYKTPSEISRDFFTMTAPMIGYVVEVQNDWARVQWYMSAYKVFTGKTEWTSYEWVKLNAISTNAKDADLLAILYTTYRKLPDWKTKWSTLTDEKQKQALSNEIDKEIIYLENVIKTFGGVGGPVLTTTYANDVVTSLNNLLYPAEESYEEDEYYEESDYEEDEYYEESDEEEY</sequence>
<protein>
    <recommendedName>
        <fullName evidence="4">DUF4843 domain-containing protein</fullName>
    </recommendedName>
</protein>
<evidence type="ECO:0008006" key="4">
    <source>
        <dbReference type="Google" id="ProtNLM"/>
    </source>
</evidence>
<keyword evidence="3" id="KW-1185">Reference proteome</keyword>
<reference evidence="2" key="2">
    <citation type="submission" date="2022-06" db="EMBL/GenBank/DDBJ databases">
        <title>Thermospira aquatica gen. nov., sp. nov.</title>
        <authorList>
            <person name="Ben Ali Gam Z."/>
            <person name="Labat M."/>
        </authorList>
    </citation>
    <scope>NUCLEOTIDE SEQUENCE</scope>
    <source>
        <strain evidence="2">F1F22</strain>
    </source>
</reference>
<dbReference type="EMBL" id="CP073355">
    <property type="protein sequence ID" value="URA10511.1"/>
    <property type="molecule type" value="Genomic_DNA"/>
</dbReference>
<dbReference type="RefSeq" id="WP_271435639.1">
    <property type="nucleotide sequence ID" value="NZ_CP073355.1"/>
</dbReference>
<feature type="region of interest" description="Disordered" evidence="1">
    <location>
        <begin position="256"/>
        <end position="282"/>
    </location>
</feature>
<accession>A0AAX3BE41</accession>
<evidence type="ECO:0000256" key="1">
    <source>
        <dbReference type="SAM" id="MobiDB-lite"/>
    </source>
</evidence>
<dbReference type="KEGG" id="taqu:KDW03_01535"/>
<evidence type="ECO:0000313" key="2">
    <source>
        <dbReference type="EMBL" id="URA10511.1"/>
    </source>
</evidence>
<dbReference type="AlphaFoldDB" id="A0AAX3BE41"/>
<evidence type="ECO:0000313" key="3">
    <source>
        <dbReference type="Proteomes" id="UP001056539"/>
    </source>
</evidence>